<organism evidence="2 3">
    <name type="scientific">Rubroshorea leprosula</name>
    <dbReference type="NCBI Taxonomy" id="152421"/>
    <lineage>
        <taxon>Eukaryota</taxon>
        <taxon>Viridiplantae</taxon>
        <taxon>Streptophyta</taxon>
        <taxon>Embryophyta</taxon>
        <taxon>Tracheophyta</taxon>
        <taxon>Spermatophyta</taxon>
        <taxon>Magnoliopsida</taxon>
        <taxon>eudicotyledons</taxon>
        <taxon>Gunneridae</taxon>
        <taxon>Pentapetalae</taxon>
        <taxon>rosids</taxon>
        <taxon>malvids</taxon>
        <taxon>Malvales</taxon>
        <taxon>Dipterocarpaceae</taxon>
        <taxon>Rubroshorea</taxon>
    </lineage>
</organism>
<comment type="caution">
    <text evidence="2">The sequence shown here is derived from an EMBL/GenBank/DDBJ whole genome shotgun (WGS) entry which is preliminary data.</text>
</comment>
<proteinExistence type="predicted"/>
<dbReference type="InterPro" id="IPR000073">
    <property type="entry name" value="AB_hydrolase_1"/>
</dbReference>
<name>A0AAV5IE76_9ROSI</name>
<dbReference type="InterPro" id="IPR000639">
    <property type="entry name" value="Epox_hydrolase-like"/>
</dbReference>
<dbReference type="Pfam" id="PF00561">
    <property type="entry name" value="Abhydrolase_1"/>
    <property type="match status" value="1"/>
</dbReference>
<gene>
    <name evidence="2" type="ORF">SLEP1_g10503</name>
</gene>
<reference evidence="2 3" key="1">
    <citation type="journal article" date="2021" name="Commun. Biol.">
        <title>The genome of Shorea leprosula (Dipterocarpaceae) highlights the ecological relevance of drought in aseasonal tropical rainforests.</title>
        <authorList>
            <person name="Ng K.K.S."/>
            <person name="Kobayashi M.J."/>
            <person name="Fawcett J.A."/>
            <person name="Hatakeyama M."/>
            <person name="Paape T."/>
            <person name="Ng C.H."/>
            <person name="Ang C.C."/>
            <person name="Tnah L.H."/>
            <person name="Lee C.T."/>
            <person name="Nishiyama T."/>
            <person name="Sese J."/>
            <person name="O'Brien M.J."/>
            <person name="Copetti D."/>
            <person name="Mohd Noor M.I."/>
            <person name="Ong R.C."/>
            <person name="Putra M."/>
            <person name="Sireger I.Z."/>
            <person name="Indrioko S."/>
            <person name="Kosugi Y."/>
            <person name="Izuno A."/>
            <person name="Isagi Y."/>
            <person name="Lee S.L."/>
            <person name="Shimizu K.K."/>
        </authorList>
    </citation>
    <scope>NUCLEOTIDE SEQUENCE [LARGE SCALE GENOMIC DNA]</scope>
    <source>
        <strain evidence="2">214</strain>
    </source>
</reference>
<accession>A0AAV5IE76</accession>
<protein>
    <recommendedName>
        <fullName evidence="1">AB hydrolase-1 domain-containing protein</fullName>
    </recommendedName>
</protein>
<dbReference type="GO" id="GO:0003824">
    <property type="term" value="F:catalytic activity"/>
    <property type="evidence" value="ECO:0007669"/>
    <property type="project" value="InterPro"/>
</dbReference>
<sequence length="344" mass="37907">MMAFNLGSLSPATLMAVTKKGGESKGVLKVVGGARCDGGGEFPSFLPKEVEKIRDPFARSLAQRIQRLPVKQAGFPGHFIMSSCVQPLMQSEGTNPVVLLHCFDSSCLEWCRVYPLLEEAGLEAWAIDVLGWGFSDLAEKLPPCNAVSKRYHLYQLWKSHIKRPMILVGPSLGSSVAIDFTANYPEAVEKLVLINPSVYEEGTGNLAKLPKVIAYAAVSLLKTFPLRFYANVLAFNNISLSRGLDWTNVGRLHCHMPWWKDATANFMGSGGYNVISQINQVKRKTLIICGEDDKIVSKKLTLRLYCELLNATLRVVPNSGHLPHVEKPKCVAKLIADFAQGHII</sequence>
<dbReference type="Gene3D" id="3.40.50.1820">
    <property type="entry name" value="alpha/beta hydrolase"/>
    <property type="match status" value="1"/>
</dbReference>
<keyword evidence="3" id="KW-1185">Reference proteome</keyword>
<dbReference type="AlphaFoldDB" id="A0AAV5IE76"/>
<dbReference type="PRINTS" id="PR00412">
    <property type="entry name" value="EPOXHYDRLASE"/>
</dbReference>
<dbReference type="PANTHER" id="PTHR43689:SF37">
    <property type="entry name" value="ALPHA_BETA HYDROLASE DOMAIN-CONTAINING PROTEIN VTE7"/>
    <property type="match status" value="1"/>
</dbReference>
<dbReference type="EMBL" id="BPVZ01000011">
    <property type="protein sequence ID" value="GKU97347.1"/>
    <property type="molecule type" value="Genomic_DNA"/>
</dbReference>
<dbReference type="PANTHER" id="PTHR43689">
    <property type="entry name" value="HYDROLASE"/>
    <property type="match status" value="1"/>
</dbReference>
<dbReference type="Proteomes" id="UP001054252">
    <property type="component" value="Unassembled WGS sequence"/>
</dbReference>
<evidence type="ECO:0000259" key="1">
    <source>
        <dbReference type="Pfam" id="PF00561"/>
    </source>
</evidence>
<evidence type="ECO:0000313" key="3">
    <source>
        <dbReference type="Proteomes" id="UP001054252"/>
    </source>
</evidence>
<dbReference type="SUPFAM" id="SSF53474">
    <property type="entry name" value="alpha/beta-Hydrolases"/>
    <property type="match status" value="1"/>
</dbReference>
<dbReference type="InterPro" id="IPR029058">
    <property type="entry name" value="AB_hydrolase_fold"/>
</dbReference>
<feature type="domain" description="AB hydrolase-1" evidence="1">
    <location>
        <begin position="95"/>
        <end position="328"/>
    </location>
</feature>
<evidence type="ECO:0000313" key="2">
    <source>
        <dbReference type="EMBL" id="GKU97347.1"/>
    </source>
</evidence>
<dbReference type="PRINTS" id="PR00111">
    <property type="entry name" value="ABHYDROLASE"/>
</dbReference>